<dbReference type="InterPro" id="IPR047140">
    <property type="entry name" value="LabA"/>
</dbReference>
<sequence>MKKHPEQRVGIFVDVQNMYHSAKNLYKANVNFQEILKTAVAGRKLIRAVAYGIITIAGEEKKFLEILGKQGFEVKTKELQIFPGGAKKGDWDVGLAVDAIKMADKLDVVVLVTGDGDFIPLIHYLRENKGCLVELISFERSTSGKLLEVVDDYVDLGKEPGKYLLKSTLKRRR</sequence>
<evidence type="ECO:0000313" key="2">
    <source>
        <dbReference type="EMBL" id="OGY40916.1"/>
    </source>
</evidence>
<gene>
    <name evidence="2" type="ORF">A2Y82_03560</name>
</gene>
<protein>
    <recommendedName>
        <fullName evidence="1">NYN domain-containing protein</fullName>
    </recommendedName>
</protein>
<accession>A0A1G1XMM4</accession>
<dbReference type="PANTHER" id="PTHR35458:SF8">
    <property type="entry name" value="SLR0650 PROTEIN"/>
    <property type="match status" value="1"/>
</dbReference>
<proteinExistence type="predicted"/>
<evidence type="ECO:0000313" key="3">
    <source>
        <dbReference type="Proteomes" id="UP000176498"/>
    </source>
</evidence>
<dbReference type="GO" id="GO:0004540">
    <property type="term" value="F:RNA nuclease activity"/>
    <property type="evidence" value="ECO:0007669"/>
    <property type="project" value="InterPro"/>
</dbReference>
<dbReference type="PANTHER" id="PTHR35458">
    <property type="entry name" value="SLR0755 PROTEIN"/>
    <property type="match status" value="1"/>
</dbReference>
<reference evidence="2 3" key="1">
    <citation type="journal article" date="2016" name="Nat. Commun.">
        <title>Thousands of microbial genomes shed light on interconnected biogeochemical processes in an aquifer system.</title>
        <authorList>
            <person name="Anantharaman K."/>
            <person name="Brown C.T."/>
            <person name="Hug L.A."/>
            <person name="Sharon I."/>
            <person name="Castelle C.J."/>
            <person name="Probst A.J."/>
            <person name="Thomas B.C."/>
            <person name="Singh A."/>
            <person name="Wilkins M.J."/>
            <person name="Karaoz U."/>
            <person name="Brodie E.L."/>
            <person name="Williams K.H."/>
            <person name="Hubbard S.S."/>
            <person name="Banfield J.F."/>
        </authorList>
    </citation>
    <scope>NUCLEOTIDE SEQUENCE [LARGE SCALE GENOMIC DNA]</scope>
</reference>
<dbReference type="AlphaFoldDB" id="A0A1G1XMM4"/>
<organism evidence="2 3">
    <name type="scientific">Candidatus Buchananbacteria bacterium RBG_13_36_9</name>
    <dbReference type="NCBI Taxonomy" id="1797530"/>
    <lineage>
        <taxon>Bacteria</taxon>
        <taxon>Candidatus Buchananiibacteriota</taxon>
    </lineage>
</organism>
<name>A0A1G1XMM4_9BACT</name>
<dbReference type="Proteomes" id="UP000176498">
    <property type="component" value="Unassembled WGS sequence"/>
</dbReference>
<dbReference type="CDD" id="cd10911">
    <property type="entry name" value="PIN_LabA"/>
    <property type="match status" value="1"/>
</dbReference>
<dbReference type="InterPro" id="IPR021139">
    <property type="entry name" value="NYN"/>
</dbReference>
<comment type="caution">
    <text evidence="2">The sequence shown here is derived from an EMBL/GenBank/DDBJ whole genome shotgun (WGS) entry which is preliminary data.</text>
</comment>
<feature type="domain" description="NYN" evidence="1">
    <location>
        <begin position="8"/>
        <end position="156"/>
    </location>
</feature>
<dbReference type="EMBL" id="MHHZ01000023">
    <property type="protein sequence ID" value="OGY40916.1"/>
    <property type="molecule type" value="Genomic_DNA"/>
</dbReference>
<evidence type="ECO:0000259" key="1">
    <source>
        <dbReference type="Pfam" id="PF01936"/>
    </source>
</evidence>
<dbReference type="Pfam" id="PF01936">
    <property type="entry name" value="NYN"/>
    <property type="match status" value="1"/>
</dbReference>
<dbReference type="Gene3D" id="3.40.50.1010">
    <property type="entry name" value="5'-nuclease"/>
    <property type="match status" value="1"/>
</dbReference>